<dbReference type="Gene3D" id="3.40.50.200">
    <property type="entry name" value="Peptidase S8/S53 domain"/>
    <property type="match status" value="1"/>
</dbReference>
<gene>
    <name evidence="2" type="ORF">GL284_05965</name>
</gene>
<comment type="caution">
    <text evidence="2">The sequence shown here is derived from an EMBL/GenBank/DDBJ whole genome shotgun (WGS) entry which is preliminary data.</text>
</comment>
<reference evidence="2 3" key="1">
    <citation type="submission" date="2019-11" db="EMBL/GenBank/DDBJ databases">
        <authorList>
            <person name="Dong K."/>
        </authorList>
    </citation>
    <scope>NUCLEOTIDE SEQUENCE [LARGE SCALE GENOMIC DNA]</scope>
    <source>
        <strain evidence="2 3">DK608</strain>
    </source>
</reference>
<evidence type="ECO:0000313" key="3">
    <source>
        <dbReference type="Proteomes" id="UP000478740"/>
    </source>
</evidence>
<feature type="region of interest" description="Disordered" evidence="1">
    <location>
        <begin position="423"/>
        <end position="446"/>
    </location>
</feature>
<evidence type="ECO:0000313" key="2">
    <source>
        <dbReference type="EMBL" id="MTH63811.1"/>
    </source>
</evidence>
<dbReference type="EMBL" id="WMII01000004">
    <property type="protein sequence ID" value="MTH63811.1"/>
    <property type="molecule type" value="Genomic_DNA"/>
</dbReference>
<dbReference type="GO" id="GO:0006508">
    <property type="term" value="P:proteolysis"/>
    <property type="evidence" value="ECO:0007669"/>
    <property type="project" value="InterPro"/>
</dbReference>
<dbReference type="InterPro" id="IPR036852">
    <property type="entry name" value="Peptidase_S8/S53_dom_sf"/>
</dbReference>
<feature type="compositionally biased region" description="Pro residues" evidence="1">
    <location>
        <begin position="561"/>
        <end position="570"/>
    </location>
</feature>
<dbReference type="Proteomes" id="UP000478740">
    <property type="component" value="Unassembled WGS sequence"/>
</dbReference>
<feature type="region of interest" description="Disordered" evidence="1">
    <location>
        <begin position="537"/>
        <end position="570"/>
    </location>
</feature>
<dbReference type="RefSeq" id="WP_155043686.1">
    <property type="nucleotide sequence ID" value="NZ_WMIH01000003.1"/>
</dbReference>
<dbReference type="SUPFAM" id="SSF52743">
    <property type="entry name" value="Subtilisin-like"/>
    <property type="match status" value="1"/>
</dbReference>
<dbReference type="AlphaFoldDB" id="A0A6L6IVZ3"/>
<protein>
    <submittedName>
        <fullName evidence="2">Uncharacterized protein</fullName>
    </submittedName>
</protein>
<dbReference type="GO" id="GO:0004252">
    <property type="term" value="F:serine-type endopeptidase activity"/>
    <property type="evidence" value="ECO:0007669"/>
    <property type="project" value="InterPro"/>
</dbReference>
<keyword evidence="3" id="KW-1185">Reference proteome</keyword>
<evidence type="ECO:0000256" key="1">
    <source>
        <dbReference type="SAM" id="MobiDB-lite"/>
    </source>
</evidence>
<organism evidence="2 3">
    <name type="scientific">Paracoccus shanxieyensis</name>
    <dbReference type="NCBI Taxonomy" id="2675752"/>
    <lineage>
        <taxon>Bacteria</taxon>
        <taxon>Pseudomonadati</taxon>
        <taxon>Pseudomonadota</taxon>
        <taxon>Alphaproteobacteria</taxon>
        <taxon>Rhodobacterales</taxon>
        <taxon>Paracoccaceae</taxon>
        <taxon>Paracoccus</taxon>
    </lineage>
</organism>
<accession>A0A6L6IVZ3</accession>
<sequence length="570" mass="60485">MIALNTVARYDALYEQLTRNLPLFAPPEPPAMGVPPGDDLLSAEAMPPDPRQMAIVAVIDHCIPFAHRLLTTQSGHSRVASIWMQDGPPPMVARPDIPFGQELRGPEIDQLRGAGSATLCPDEALYRGLGLMDAARAQSRWMLRARSHGAGIACTAAGYPPDDPTGRAHPLIAVGLPDWALADTSGAAMPLLMQVAVVFIISRARLLARQINRSLAGPPVRPPLVVNISLGITAGSRDGQSLIELMQQHLADDPPPELGPVHFVLASGNTRQRRLNGVLAPGQGLGWQLLPDDRTLSEMQLWTPPAAIGAPAIRLRLELPGLDAVETAFAAPGGAGAQIAKLVDPQGRELARLVLQAVERDTGLRQCLTLIAPPTVADAAGQALAPPGLWQITLLQAPGACDVTVQRDDRLFGFPRAGRQSRLADPAYHDRDASGRWQSRDPQPPNAVIRRDGTLNAYAWGPQQIRCGAHYAGRGGAITSYASLLGDGACGDLTAPGDRSALLAGMPAPALRGAGLQFVSGTSIATARVARWLSQRMAGPNPPRTRAQAVDLARGQGGPRLDPPMPWDRR</sequence>
<proteinExistence type="predicted"/>
<name>A0A6L6IVZ3_9RHOB</name>